<dbReference type="GO" id="GO:0012505">
    <property type="term" value="C:endomembrane system"/>
    <property type="evidence" value="ECO:0007669"/>
    <property type="project" value="UniProtKB-SubCell"/>
</dbReference>
<gene>
    <name evidence="8" type="ORF">NCGR_LOCUS28688</name>
</gene>
<dbReference type="InterPro" id="IPR009606">
    <property type="entry name" value="DEAL/Modifying_wall_lignin1/2"/>
</dbReference>
<keyword evidence="5 7" id="KW-0472">Membrane</keyword>
<feature type="transmembrane region" description="Helical" evidence="7">
    <location>
        <begin position="96"/>
        <end position="113"/>
    </location>
</feature>
<evidence type="ECO:0000313" key="8">
    <source>
        <dbReference type="EMBL" id="CAD6243662.1"/>
    </source>
</evidence>
<name>A0A811PLZ6_9POAL</name>
<dbReference type="PANTHER" id="PTHR31769">
    <property type="entry name" value="OS07G0462200 PROTEIN-RELATED"/>
    <property type="match status" value="1"/>
</dbReference>
<reference evidence="8" key="1">
    <citation type="submission" date="2020-10" db="EMBL/GenBank/DDBJ databases">
        <authorList>
            <person name="Han B."/>
            <person name="Lu T."/>
            <person name="Zhao Q."/>
            <person name="Huang X."/>
            <person name="Zhao Y."/>
        </authorList>
    </citation>
    <scope>NUCLEOTIDE SEQUENCE</scope>
</reference>
<dbReference type="Proteomes" id="UP000604825">
    <property type="component" value="Unassembled WGS sequence"/>
</dbReference>
<comment type="subcellular location">
    <subcellularLocation>
        <location evidence="1">Endomembrane system</location>
        <topology evidence="1">Multi-pass membrane protein</topology>
    </subcellularLocation>
</comment>
<evidence type="ECO:0000313" key="9">
    <source>
        <dbReference type="Proteomes" id="UP000604825"/>
    </source>
</evidence>
<protein>
    <submittedName>
        <fullName evidence="8">Uncharacterized protein</fullName>
    </submittedName>
</protein>
<accession>A0A811PLZ6</accession>
<keyword evidence="9" id="KW-1185">Reference proteome</keyword>
<evidence type="ECO:0000256" key="5">
    <source>
        <dbReference type="ARBA" id="ARBA00023136"/>
    </source>
</evidence>
<proteinExistence type="inferred from homology"/>
<evidence type="ECO:0000256" key="2">
    <source>
        <dbReference type="ARBA" id="ARBA00022692"/>
    </source>
</evidence>
<evidence type="ECO:0000256" key="1">
    <source>
        <dbReference type="ARBA" id="ARBA00004127"/>
    </source>
</evidence>
<keyword evidence="2 7" id="KW-0812">Transmembrane</keyword>
<evidence type="ECO:0000256" key="7">
    <source>
        <dbReference type="SAM" id="Phobius"/>
    </source>
</evidence>
<dbReference type="InterPro" id="IPR052222">
    <property type="entry name" value="DESIGUAL"/>
</dbReference>
<comment type="similarity">
    <text evidence="6">Belongs to the DESIGUAL family.</text>
</comment>
<dbReference type="Pfam" id="PF06749">
    <property type="entry name" value="DUF1218"/>
    <property type="match status" value="1"/>
</dbReference>
<evidence type="ECO:0000256" key="6">
    <source>
        <dbReference type="ARBA" id="ARBA00029467"/>
    </source>
</evidence>
<sequence length="157" mass="16520">MASSLLFESELCSGLTACTCPLRSIDRSPAQGFVSFESFDEQHCVYRRTPALGCGVAAALLALTGVAVATAASECLGPDAPATGLRRAVAVKYCKNAWAAVAFAVVMFLYGAAMKRGLSTTSRPGWRFNRAYYYGCTELKSGIFFTASSAALPAAYG</sequence>
<comment type="caution">
    <text evidence="8">The sequence shown here is derived from an EMBL/GenBank/DDBJ whole genome shotgun (WGS) entry which is preliminary data.</text>
</comment>
<keyword evidence="3" id="KW-0732">Signal</keyword>
<dbReference type="AlphaFoldDB" id="A0A811PLZ6"/>
<evidence type="ECO:0000256" key="3">
    <source>
        <dbReference type="ARBA" id="ARBA00022729"/>
    </source>
</evidence>
<dbReference type="EMBL" id="CAJGYO010000007">
    <property type="protein sequence ID" value="CAD6243662.1"/>
    <property type="molecule type" value="Genomic_DNA"/>
</dbReference>
<feature type="transmembrane region" description="Helical" evidence="7">
    <location>
        <begin position="51"/>
        <end position="72"/>
    </location>
</feature>
<evidence type="ECO:0000256" key="4">
    <source>
        <dbReference type="ARBA" id="ARBA00022989"/>
    </source>
</evidence>
<keyword evidence="4 7" id="KW-1133">Transmembrane helix</keyword>
<organism evidence="8 9">
    <name type="scientific">Miscanthus lutarioriparius</name>
    <dbReference type="NCBI Taxonomy" id="422564"/>
    <lineage>
        <taxon>Eukaryota</taxon>
        <taxon>Viridiplantae</taxon>
        <taxon>Streptophyta</taxon>
        <taxon>Embryophyta</taxon>
        <taxon>Tracheophyta</taxon>
        <taxon>Spermatophyta</taxon>
        <taxon>Magnoliopsida</taxon>
        <taxon>Liliopsida</taxon>
        <taxon>Poales</taxon>
        <taxon>Poaceae</taxon>
        <taxon>PACMAD clade</taxon>
        <taxon>Panicoideae</taxon>
        <taxon>Andropogonodae</taxon>
        <taxon>Andropogoneae</taxon>
        <taxon>Saccharinae</taxon>
        <taxon>Miscanthus</taxon>
    </lineage>
</organism>